<accession>A0A9W6ZGX7</accession>
<dbReference type="PROSITE" id="PS50082">
    <property type="entry name" value="WD_REPEATS_2"/>
    <property type="match status" value="1"/>
</dbReference>
<dbReference type="SMART" id="SM00320">
    <property type="entry name" value="WD40"/>
    <property type="match status" value="3"/>
</dbReference>
<keyword evidence="1 3" id="KW-0853">WD repeat</keyword>
<dbReference type="PROSITE" id="PS50294">
    <property type="entry name" value="WD_REPEATS_REGION"/>
    <property type="match status" value="1"/>
</dbReference>
<dbReference type="PANTHER" id="PTHR19857:SF8">
    <property type="entry name" value="ANGIO-ASSOCIATED MIGRATORY CELL PROTEIN"/>
    <property type="match status" value="1"/>
</dbReference>
<reference evidence="5" key="1">
    <citation type="journal article" date="2023" name="Commun. Biol.">
        <title>Genome analysis of Parmales, the sister group of diatoms, reveals the evolutionary specialization of diatoms from phago-mixotrophs to photoautotrophs.</title>
        <authorList>
            <person name="Ban H."/>
            <person name="Sato S."/>
            <person name="Yoshikawa S."/>
            <person name="Yamada K."/>
            <person name="Nakamura Y."/>
            <person name="Ichinomiya M."/>
            <person name="Sato N."/>
            <person name="Blanc-Mathieu R."/>
            <person name="Endo H."/>
            <person name="Kuwata A."/>
            <person name="Ogata H."/>
        </authorList>
    </citation>
    <scope>NUCLEOTIDE SEQUENCE [LARGE SCALE GENOMIC DNA]</scope>
</reference>
<dbReference type="AlphaFoldDB" id="A0A9W6ZGX7"/>
<dbReference type="Pfam" id="PF00400">
    <property type="entry name" value="WD40"/>
    <property type="match status" value="1"/>
</dbReference>
<evidence type="ECO:0000313" key="4">
    <source>
        <dbReference type="EMBL" id="GMH50349.1"/>
    </source>
</evidence>
<comment type="caution">
    <text evidence="4">The sequence shown here is derived from an EMBL/GenBank/DDBJ whole genome shotgun (WGS) entry which is preliminary data.</text>
</comment>
<protein>
    <submittedName>
        <fullName evidence="4">Uncharacterized protein</fullName>
    </submittedName>
</protein>
<gene>
    <name evidence="4" type="ORF">TL16_g00752</name>
</gene>
<evidence type="ECO:0000256" key="2">
    <source>
        <dbReference type="ARBA" id="ARBA00022737"/>
    </source>
</evidence>
<name>A0A9W6ZGX7_9STRA</name>
<dbReference type="Gene3D" id="2.130.10.10">
    <property type="entry name" value="YVTN repeat-like/Quinoprotein amine dehydrogenase"/>
    <property type="match status" value="1"/>
</dbReference>
<dbReference type="InterPro" id="IPR036322">
    <property type="entry name" value="WD40_repeat_dom_sf"/>
</dbReference>
<proteinExistence type="predicted"/>
<dbReference type="Proteomes" id="UP001162640">
    <property type="component" value="Unassembled WGS sequence"/>
</dbReference>
<dbReference type="InterPro" id="IPR051179">
    <property type="entry name" value="WD_repeat_multifunction"/>
</dbReference>
<evidence type="ECO:0000256" key="3">
    <source>
        <dbReference type="PROSITE-ProRule" id="PRU00221"/>
    </source>
</evidence>
<evidence type="ECO:0000313" key="5">
    <source>
        <dbReference type="Proteomes" id="UP001162640"/>
    </source>
</evidence>
<feature type="repeat" description="WD" evidence="3">
    <location>
        <begin position="82"/>
        <end position="125"/>
    </location>
</feature>
<sequence length="182" mass="20068">MTNHTPSSPSPRFDVFATGDAHGIIKVWDLSDYATIMEVTEKKTGAVTCLSWINSTAIVAGFEDSFVRCFDATSGSKLWEIPSAHKGKITCVSVHSDSRLSFLVTGGLDGGVRVWALKNRELMIQFVEHQKSVTGITIDVKKPNLIHSVSSDCTFLTFDLIKEKRVVSHMVREGAFLCCSQR</sequence>
<dbReference type="SUPFAM" id="SSF50978">
    <property type="entry name" value="WD40 repeat-like"/>
    <property type="match status" value="1"/>
</dbReference>
<evidence type="ECO:0000256" key="1">
    <source>
        <dbReference type="ARBA" id="ARBA00022574"/>
    </source>
</evidence>
<keyword evidence="2" id="KW-0677">Repeat</keyword>
<dbReference type="InterPro" id="IPR015943">
    <property type="entry name" value="WD40/YVTN_repeat-like_dom_sf"/>
</dbReference>
<dbReference type="InterPro" id="IPR001680">
    <property type="entry name" value="WD40_rpt"/>
</dbReference>
<dbReference type="EMBL" id="BLQM01000014">
    <property type="protein sequence ID" value="GMH50349.1"/>
    <property type="molecule type" value="Genomic_DNA"/>
</dbReference>
<organism evidence="4 5">
    <name type="scientific">Triparma laevis f. inornata</name>
    <dbReference type="NCBI Taxonomy" id="1714386"/>
    <lineage>
        <taxon>Eukaryota</taxon>
        <taxon>Sar</taxon>
        <taxon>Stramenopiles</taxon>
        <taxon>Ochrophyta</taxon>
        <taxon>Bolidophyceae</taxon>
        <taxon>Parmales</taxon>
        <taxon>Triparmaceae</taxon>
        <taxon>Triparma</taxon>
    </lineage>
</organism>
<dbReference type="PANTHER" id="PTHR19857">
    <property type="entry name" value="MITOCHONDRIAL DIVISION PROTEIN 1-RELATED"/>
    <property type="match status" value="1"/>
</dbReference>